<dbReference type="Proteomes" id="UP000199268">
    <property type="component" value="Unassembled WGS sequence"/>
</dbReference>
<name>A0A1C4BZ36_9LACO</name>
<evidence type="ECO:0008006" key="3">
    <source>
        <dbReference type="Google" id="ProtNLM"/>
    </source>
</evidence>
<keyword evidence="2" id="KW-1185">Reference proteome</keyword>
<accession>A0A1C4BZ36</accession>
<dbReference type="AlphaFoldDB" id="A0A1C4BZ36"/>
<protein>
    <recommendedName>
        <fullName evidence="3">BadF/BadG/BcrA/BcrD ATPase family protein</fullName>
    </recommendedName>
</protein>
<evidence type="ECO:0000313" key="1">
    <source>
        <dbReference type="EMBL" id="SCC12147.1"/>
    </source>
</evidence>
<organism evidence="1 2">
    <name type="scientific">Weissella bombi</name>
    <dbReference type="NCBI Taxonomy" id="1505725"/>
    <lineage>
        <taxon>Bacteria</taxon>
        <taxon>Bacillati</taxon>
        <taxon>Bacillota</taxon>
        <taxon>Bacilli</taxon>
        <taxon>Lactobacillales</taxon>
        <taxon>Lactobacillaceae</taxon>
        <taxon>Weissella</taxon>
    </lineage>
</organism>
<gene>
    <name evidence="1" type="ORF">GA0061074_1187</name>
</gene>
<dbReference type="SUPFAM" id="SSF53067">
    <property type="entry name" value="Actin-like ATPase domain"/>
    <property type="match status" value="1"/>
</dbReference>
<sequence>MRSCIAKFYQLDRQTIASFAENLAQVAAAGNQDAKFIFEHQAQLLAEQIVTLLNRYVAPKPMCLAFSGSVLENNADFCQLVLGKVQEVYPQATSQVVTTNNSRAVMFWRQK</sequence>
<evidence type="ECO:0000313" key="2">
    <source>
        <dbReference type="Proteomes" id="UP000199268"/>
    </source>
</evidence>
<reference evidence="2" key="1">
    <citation type="submission" date="2016-08" db="EMBL/GenBank/DDBJ databases">
        <authorList>
            <person name="Varghese N."/>
            <person name="Submissions Spin"/>
        </authorList>
    </citation>
    <scope>NUCLEOTIDE SEQUENCE [LARGE SCALE GENOMIC DNA]</scope>
    <source>
        <strain evidence="2">R-53094</strain>
    </source>
</reference>
<proteinExistence type="predicted"/>
<dbReference type="OrthoDB" id="9990060at2"/>
<dbReference type="Gene3D" id="3.30.420.40">
    <property type="match status" value="1"/>
</dbReference>
<dbReference type="InterPro" id="IPR043129">
    <property type="entry name" value="ATPase_NBD"/>
</dbReference>
<dbReference type="EMBL" id="FMAO01000018">
    <property type="protein sequence ID" value="SCC12147.1"/>
    <property type="molecule type" value="Genomic_DNA"/>
</dbReference>
<dbReference type="RefSeq" id="WP_092463828.1">
    <property type="nucleotide sequence ID" value="NZ_BJEE01000001.1"/>
</dbReference>
<dbReference type="STRING" id="1505725.GA0061074_1187"/>